<dbReference type="InParanoid" id="A0A0D0DMG0"/>
<dbReference type="EMBL" id="KN825241">
    <property type="protein sequence ID" value="KIK92813.1"/>
    <property type="molecule type" value="Genomic_DNA"/>
</dbReference>
<feature type="compositionally biased region" description="Low complexity" evidence="1">
    <location>
        <begin position="114"/>
        <end position="127"/>
    </location>
</feature>
<evidence type="ECO:0000313" key="3">
    <source>
        <dbReference type="Proteomes" id="UP000054538"/>
    </source>
</evidence>
<evidence type="ECO:0000256" key="1">
    <source>
        <dbReference type="SAM" id="MobiDB-lite"/>
    </source>
</evidence>
<feature type="region of interest" description="Disordered" evidence="1">
    <location>
        <begin position="99"/>
        <end position="130"/>
    </location>
</feature>
<dbReference type="HOGENOM" id="CLU_140108_0_0_1"/>
<accession>A0A0D0DMG0</accession>
<dbReference type="Proteomes" id="UP000054538">
    <property type="component" value="Unassembled WGS sequence"/>
</dbReference>
<gene>
    <name evidence="2" type="ORF">PAXRUDRAFT_99371</name>
</gene>
<protein>
    <submittedName>
        <fullName evidence="2">Uncharacterized protein</fullName>
    </submittedName>
</protein>
<proteinExistence type="predicted"/>
<sequence>MNVAGPSRAQPGRLAAGRRVESTYEEDLLGLVQDLSLDEVEELQTFYGNRTSYGHALSDHDIAMNDLLQQARRLSILNEDIALAQHLAIEEGTAVNLETHPVNEAPNPDQPAIQQNEQTTRQRQNRNPLDRIKIRQSKTWGRWVSVVFGWVASPGRARAP</sequence>
<dbReference type="STRING" id="930991.A0A0D0DMG0"/>
<name>A0A0D0DMG0_9AGAM</name>
<organism evidence="2 3">
    <name type="scientific">Paxillus rubicundulus Ve08.2h10</name>
    <dbReference type="NCBI Taxonomy" id="930991"/>
    <lineage>
        <taxon>Eukaryota</taxon>
        <taxon>Fungi</taxon>
        <taxon>Dikarya</taxon>
        <taxon>Basidiomycota</taxon>
        <taxon>Agaricomycotina</taxon>
        <taxon>Agaricomycetes</taxon>
        <taxon>Agaricomycetidae</taxon>
        <taxon>Boletales</taxon>
        <taxon>Paxilineae</taxon>
        <taxon>Paxillaceae</taxon>
        <taxon>Paxillus</taxon>
    </lineage>
</organism>
<dbReference type="OrthoDB" id="2691456at2759"/>
<keyword evidence="3" id="KW-1185">Reference proteome</keyword>
<reference evidence="2 3" key="1">
    <citation type="submission" date="2014-04" db="EMBL/GenBank/DDBJ databases">
        <authorList>
            <consortium name="DOE Joint Genome Institute"/>
            <person name="Kuo A."/>
            <person name="Kohler A."/>
            <person name="Jargeat P."/>
            <person name="Nagy L.G."/>
            <person name="Floudas D."/>
            <person name="Copeland A."/>
            <person name="Barry K.W."/>
            <person name="Cichocki N."/>
            <person name="Veneault-Fourrey C."/>
            <person name="LaButti K."/>
            <person name="Lindquist E.A."/>
            <person name="Lipzen A."/>
            <person name="Lundell T."/>
            <person name="Morin E."/>
            <person name="Murat C."/>
            <person name="Sun H."/>
            <person name="Tunlid A."/>
            <person name="Henrissat B."/>
            <person name="Grigoriev I.V."/>
            <person name="Hibbett D.S."/>
            <person name="Martin F."/>
            <person name="Nordberg H.P."/>
            <person name="Cantor M.N."/>
            <person name="Hua S.X."/>
        </authorList>
    </citation>
    <scope>NUCLEOTIDE SEQUENCE [LARGE SCALE GENOMIC DNA]</scope>
    <source>
        <strain evidence="2 3">Ve08.2h10</strain>
    </source>
</reference>
<dbReference type="AlphaFoldDB" id="A0A0D0DMG0"/>
<reference evidence="3" key="2">
    <citation type="submission" date="2015-01" db="EMBL/GenBank/DDBJ databases">
        <title>Evolutionary Origins and Diversification of the Mycorrhizal Mutualists.</title>
        <authorList>
            <consortium name="DOE Joint Genome Institute"/>
            <consortium name="Mycorrhizal Genomics Consortium"/>
            <person name="Kohler A."/>
            <person name="Kuo A."/>
            <person name="Nagy L.G."/>
            <person name="Floudas D."/>
            <person name="Copeland A."/>
            <person name="Barry K.W."/>
            <person name="Cichocki N."/>
            <person name="Veneault-Fourrey C."/>
            <person name="LaButti K."/>
            <person name="Lindquist E.A."/>
            <person name="Lipzen A."/>
            <person name="Lundell T."/>
            <person name="Morin E."/>
            <person name="Murat C."/>
            <person name="Riley R."/>
            <person name="Ohm R."/>
            <person name="Sun H."/>
            <person name="Tunlid A."/>
            <person name="Henrissat B."/>
            <person name="Grigoriev I.V."/>
            <person name="Hibbett D.S."/>
            <person name="Martin F."/>
        </authorList>
    </citation>
    <scope>NUCLEOTIDE SEQUENCE [LARGE SCALE GENOMIC DNA]</scope>
    <source>
        <strain evidence="3">Ve08.2h10</strain>
    </source>
</reference>
<feature type="non-terminal residue" evidence="2">
    <location>
        <position position="1"/>
    </location>
</feature>
<evidence type="ECO:0000313" key="2">
    <source>
        <dbReference type="EMBL" id="KIK92813.1"/>
    </source>
</evidence>